<evidence type="ECO:0000256" key="3">
    <source>
        <dbReference type="ARBA" id="ARBA00022525"/>
    </source>
</evidence>
<evidence type="ECO:0000256" key="5">
    <source>
        <dbReference type="SAM" id="MobiDB-lite"/>
    </source>
</evidence>
<evidence type="ECO:0000313" key="7">
    <source>
        <dbReference type="Proteomes" id="UP000504633"/>
    </source>
</evidence>
<reference evidence="8" key="1">
    <citation type="submission" date="2025-08" db="UniProtKB">
        <authorList>
            <consortium name="RefSeq"/>
        </authorList>
    </citation>
    <scope>IDENTIFICATION</scope>
    <source>
        <strain evidence="8">15085-1641.00</strain>
        <tissue evidence="8">Whole body</tissue>
    </source>
</reference>
<dbReference type="GO" id="GO:0007186">
    <property type="term" value="P:G protein-coupled receptor signaling pathway"/>
    <property type="evidence" value="ECO:0007669"/>
    <property type="project" value="TreeGrafter"/>
</dbReference>
<protein>
    <submittedName>
        <fullName evidence="8">Uncharacterized protein LOC111592064</fullName>
    </submittedName>
</protein>
<dbReference type="CTD" id="3355097"/>
<feature type="compositionally biased region" description="Polar residues" evidence="5">
    <location>
        <begin position="1"/>
        <end position="10"/>
    </location>
</feature>
<keyword evidence="4" id="KW-1015">Disulfide bond</keyword>
<dbReference type="AlphaFoldDB" id="A0A6J1L4U8"/>
<feature type="domain" description="Glycoprotein hormone subunit beta" evidence="6">
    <location>
        <begin position="91"/>
        <end position="174"/>
    </location>
</feature>
<name>A0A6J1L4U8_DROHY</name>
<dbReference type="InterPro" id="IPR001545">
    <property type="entry name" value="Gonadotropin_bsu"/>
</dbReference>
<dbReference type="KEGG" id="dhe:111592064"/>
<evidence type="ECO:0000259" key="6">
    <source>
        <dbReference type="Pfam" id="PF00007"/>
    </source>
</evidence>
<evidence type="ECO:0000256" key="2">
    <source>
        <dbReference type="ARBA" id="ARBA00006552"/>
    </source>
</evidence>
<keyword evidence="7" id="KW-1185">Reference proteome</keyword>
<dbReference type="OMA" id="MAVRCDC"/>
<sequence length="199" mass="22056">MHARSIQHNAASCDASSTHSTATPTAKKGSFEMLAVLLPLVFLASPLLRVASAQLVDLQPVYTGPTIAPLGCHRRLYTYRVTQSDLQGRECWDFVSVWSCWGRCDSSEISDWKFPYKRSFHPVCVHAQRQPTVATLKNCHPEADDSIRKYNYMEAINCHCHTCSTEDTSCEAPANNGLDESKSVKVLALTNDDSGALDY</sequence>
<dbReference type="Proteomes" id="UP000504633">
    <property type="component" value="Unplaced"/>
</dbReference>
<dbReference type="Gene3D" id="2.10.90.10">
    <property type="entry name" value="Cystine-knot cytokines"/>
    <property type="match status" value="1"/>
</dbReference>
<organism evidence="7 8">
    <name type="scientific">Drosophila hydei</name>
    <name type="common">Fruit fly</name>
    <dbReference type="NCBI Taxonomy" id="7224"/>
    <lineage>
        <taxon>Eukaryota</taxon>
        <taxon>Metazoa</taxon>
        <taxon>Ecdysozoa</taxon>
        <taxon>Arthropoda</taxon>
        <taxon>Hexapoda</taxon>
        <taxon>Insecta</taxon>
        <taxon>Pterygota</taxon>
        <taxon>Neoptera</taxon>
        <taxon>Endopterygota</taxon>
        <taxon>Diptera</taxon>
        <taxon>Brachycera</taxon>
        <taxon>Muscomorpha</taxon>
        <taxon>Ephydroidea</taxon>
        <taxon>Drosophilidae</taxon>
        <taxon>Drosophila</taxon>
    </lineage>
</organism>
<evidence type="ECO:0000313" key="8">
    <source>
        <dbReference type="RefSeq" id="XP_023159834.1"/>
    </source>
</evidence>
<gene>
    <name evidence="8" type="primary">LOC111592064</name>
</gene>
<dbReference type="CDD" id="cd00069">
    <property type="entry name" value="GHB_like"/>
    <property type="match status" value="1"/>
</dbReference>
<dbReference type="SUPFAM" id="SSF57501">
    <property type="entry name" value="Cystine-knot cytokines"/>
    <property type="match status" value="1"/>
</dbReference>
<dbReference type="InterPro" id="IPR029034">
    <property type="entry name" value="Cystine-knot_cytokine"/>
</dbReference>
<dbReference type="Pfam" id="PF00007">
    <property type="entry name" value="Cys_knot"/>
    <property type="match status" value="1"/>
</dbReference>
<evidence type="ECO:0000256" key="4">
    <source>
        <dbReference type="ARBA" id="ARBA00023157"/>
    </source>
</evidence>
<accession>A0A6J1L4U8</accession>
<dbReference type="FunFam" id="2.10.90.10:FF:000048">
    <property type="entry name" value="Glycoprotein hormone beta 5"/>
    <property type="match status" value="1"/>
</dbReference>
<dbReference type="InterPro" id="IPR006208">
    <property type="entry name" value="Glyco_hormone_CN"/>
</dbReference>
<dbReference type="PANTHER" id="PTHR11515">
    <property type="entry name" value="GLYCOPROTEIN HORMONE BETA CHAIN"/>
    <property type="match status" value="1"/>
</dbReference>
<dbReference type="PANTHER" id="PTHR11515:SF13">
    <property type="entry name" value="GLYCOPROTEIN HORMONE BETA 5, ISOFORM A"/>
    <property type="match status" value="1"/>
</dbReference>
<dbReference type="GO" id="GO:0005615">
    <property type="term" value="C:extracellular space"/>
    <property type="evidence" value="ECO:0007669"/>
    <property type="project" value="TreeGrafter"/>
</dbReference>
<comment type="similarity">
    <text evidence="2">Belongs to the glycoprotein hormones subunit beta family.</text>
</comment>
<dbReference type="GO" id="GO:0005179">
    <property type="term" value="F:hormone activity"/>
    <property type="evidence" value="ECO:0007669"/>
    <property type="project" value="InterPro"/>
</dbReference>
<dbReference type="GeneID" id="111592064"/>
<dbReference type="OrthoDB" id="10006958at2759"/>
<dbReference type="RefSeq" id="XP_023159834.1">
    <property type="nucleotide sequence ID" value="XM_023304066.2"/>
</dbReference>
<evidence type="ECO:0000256" key="1">
    <source>
        <dbReference type="ARBA" id="ARBA00004613"/>
    </source>
</evidence>
<feature type="region of interest" description="Disordered" evidence="5">
    <location>
        <begin position="1"/>
        <end position="21"/>
    </location>
</feature>
<proteinExistence type="inferred from homology"/>
<comment type="subcellular location">
    <subcellularLocation>
        <location evidence="1">Secreted</location>
    </subcellularLocation>
</comment>
<keyword evidence="3" id="KW-0964">Secreted</keyword>
<dbReference type="GO" id="GO:0005737">
    <property type="term" value="C:cytoplasm"/>
    <property type="evidence" value="ECO:0007669"/>
    <property type="project" value="TreeGrafter"/>
</dbReference>